<comment type="caution">
    <text evidence="2">The sequence shown here is derived from an EMBL/GenBank/DDBJ whole genome shotgun (WGS) entry which is preliminary data.</text>
</comment>
<dbReference type="PATRIC" id="fig|1235802.3.peg.2382"/>
<gene>
    <name evidence="2" type="ORF">C823_02245</name>
</gene>
<evidence type="ECO:0008006" key="4">
    <source>
        <dbReference type="Google" id="ProtNLM"/>
    </source>
</evidence>
<protein>
    <recommendedName>
        <fullName evidence="4">Chemotaxis protein CheC</fullName>
    </recommendedName>
</protein>
<dbReference type="EMBL" id="AQFT01000068">
    <property type="protein sequence ID" value="EMZ27576.1"/>
    <property type="molecule type" value="Genomic_DNA"/>
</dbReference>
<dbReference type="InterPro" id="IPR028976">
    <property type="entry name" value="CheC-like_sf"/>
</dbReference>
<dbReference type="SUPFAM" id="SSF103039">
    <property type="entry name" value="CheC-like"/>
    <property type="match status" value="1"/>
</dbReference>
<accession>N2AHU8</accession>
<evidence type="ECO:0000256" key="1">
    <source>
        <dbReference type="ARBA" id="ARBA00022500"/>
    </source>
</evidence>
<dbReference type="HOGENOM" id="CLU_1303372_0_0_9"/>
<organism evidence="2 3">
    <name type="scientific">Eubacterium plexicaudatum ASF492</name>
    <dbReference type="NCBI Taxonomy" id="1235802"/>
    <lineage>
        <taxon>Bacteria</taxon>
        <taxon>Bacillati</taxon>
        <taxon>Bacillota</taxon>
        <taxon>Clostridia</taxon>
        <taxon>Eubacteriales</taxon>
        <taxon>Eubacteriaceae</taxon>
        <taxon>Eubacterium</taxon>
    </lineage>
</organism>
<keyword evidence="1" id="KW-0145">Chemotaxis</keyword>
<dbReference type="Gene3D" id="3.40.1550.10">
    <property type="entry name" value="CheC-like"/>
    <property type="match status" value="1"/>
</dbReference>
<evidence type="ECO:0000313" key="2">
    <source>
        <dbReference type="EMBL" id="EMZ27576.1"/>
    </source>
</evidence>
<dbReference type="AlphaFoldDB" id="N2AHU8"/>
<reference evidence="2 3" key="1">
    <citation type="journal article" date="2014" name="Genome Announc.">
        <title>Draft genome sequences of the altered schaedler flora, a defined bacterial community from gnotobiotic mice.</title>
        <authorList>
            <person name="Wannemuehler M.J."/>
            <person name="Overstreet A.M."/>
            <person name="Ward D.V."/>
            <person name="Phillips G.J."/>
        </authorList>
    </citation>
    <scope>NUCLEOTIDE SEQUENCE [LARGE SCALE GENOMIC DNA]</scope>
    <source>
        <strain evidence="2 3">ASF492</strain>
    </source>
</reference>
<dbReference type="eggNOG" id="COG1776">
    <property type="taxonomic scope" value="Bacteria"/>
</dbReference>
<evidence type="ECO:0000313" key="3">
    <source>
        <dbReference type="Proteomes" id="UP000012589"/>
    </source>
</evidence>
<dbReference type="STRING" id="1235802.C823_02245"/>
<sequence length="211" mass="23303">MGLFDQDGKLDTDVQDVLYELGNVGVGMASITMGRLLDVRIELVSPNVIPVTEVSEQMLLSQIEPDDIGIWMRFAAPMSGFVLFLLKRSFVRAVVEKMTGNRCEKEKLFGDEIAFSAVTEFANMLSAAYMKAIGNYTNIRIFLSPYMFVDKNERISLGAAPQTESVAADQAIWVETRFQLSDEGGKTDDAGRAIMLPDGNTVQMLMRALGI</sequence>
<dbReference type="GO" id="GO:0006935">
    <property type="term" value="P:chemotaxis"/>
    <property type="evidence" value="ECO:0007669"/>
    <property type="project" value="UniProtKB-KW"/>
</dbReference>
<dbReference type="Proteomes" id="UP000012589">
    <property type="component" value="Unassembled WGS sequence"/>
</dbReference>
<keyword evidence="3" id="KW-1185">Reference proteome</keyword>
<dbReference type="CDD" id="cd17909">
    <property type="entry name" value="CheC_ClassI"/>
    <property type="match status" value="1"/>
</dbReference>
<name>N2AHU8_9FIRM</name>
<proteinExistence type="predicted"/>